<proteinExistence type="inferred from homology"/>
<dbReference type="OrthoDB" id="5573651at2759"/>
<dbReference type="AlphaFoldDB" id="A0A9P6G943"/>
<keyword evidence="5 11" id="KW-0472">Membrane</keyword>
<feature type="region of interest" description="Disordered" evidence="10">
    <location>
        <begin position="180"/>
        <end position="206"/>
    </location>
</feature>
<reference evidence="13" key="1">
    <citation type="journal article" date="2020" name="Mol. Plant Microbe Interact.">
        <title>Genome Sequence of the Biocontrol Agent Coniothyrium minitans strain Conio (IMI 134523).</title>
        <authorList>
            <person name="Patel D."/>
            <person name="Shittu T.A."/>
            <person name="Baroncelli R."/>
            <person name="Muthumeenakshi S."/>
            <person name="Osborne T.H."/>
            <person name="Janganan T.K."/>
            <person name="Sreenivasaprasad S."/>
        </authorList>
    </citation>
    <scope>NUCLEOTIDE SEQUENCE</scope>
    <source>
        <strain evidence="13">Conio</strain>
    </source>
</reference>
<accession>A0A9P6G943</accession>
<dbReference type="Pfam" id="PF25506">
    <property type="entry name" value="TIM-barrel_MTC6"/>
    <property type="match status" value="1"/>
</dbReference>
<comment type="caution">
    <text evidence="13">The sequence shown here is derived from an EMBL/GenBank/DDBJ whole genome shotgun (WGS) entry which is preliminary data.</text>
</comment>
<evidence type="ECO:0000256" key="2">
    <source>
        <dbReference type="ARBA" id="ARBA00022692"/>
    </source>
</evidence>
<keyword evidence="3" id="KW-0732">Signal</keyword>
<dbReference type="InterPro" id="IPR016187">
    <property type="entry name" value="CTDL_fold"/>
</dbReference>
<evidence type="ECO:0000256" key="3">
    <source>
        <dbReference type="ARBA" id="ARBA00022729"/>
    </source>
</evidence>
<dbReference type="PANTHER" id="PTHR35518:SF2">
    <property type="entry name" value="MAINTENANCE OF TELOMERE CAPPING PROTEIN 6"/>
    <property type="match status" value="1"/>
</dbReference>
<evidence type="ECO:0000313" key="14">
    <source>
        <dbReference type="Proteomes" id="UP000756921"/>
    </source>
</evidence>
<dbReference type="InterPro" id="IPR051008">
    <property type="entry name" value="Telomere_Capping_Maintenance"/>
</dbReference>
<keyword evidence="4 11" id="KW-1133">Transmembrane helix</keyword>
<name>A0A9P6G943_9PLEO</name>
<evidence type="ECO:0000313" key="13">
    <source>
        <dbReference type="EMBL" id="KAF9730983.1"/>
    </source>
</evidence>
<dbReference type="GO" id="GO:0016020">
    <property type="term" value="C:membrane"/>
    <property type="evidence" value="ECO:0007669"/>
    <property type="project" value="UniProtKB-SubCell"/>
</dbReference>
<gene>
    <name evidence="13" type="ORF">PMIN01_10941</name>
</gene>
<comment type="similarity">
    <text evidence="8">Belongs to the MTC6 family.</text>
</comment>
<dbReference type="SUPFAM" id="SSF56436">
    <property type="entry name" value="C-type lectin-like"/>
    <property type="match status" value="1"/>
</dbReference>
<comment type="function">
    <text evidence="7">May be involved in telomere capping.</text>
</comment>
<evidence type="ECO:0000256" key="6">
    <source>
        <dbReference type="ARBA" id="ARBA00023180"/>
    </source>
</evidence>
<keyword evidence="2 11" id="KW-0812">Transmembrane</keyword>
<dbReference type="EMBL" id="WJXW01000013">
    <property type="protein sequence ID" value="KAF9730983.1"/>
    <property type="molecule type" value="Genomic_DNA"/>
</dbReference>
<evidence type="ECO:0000256" key="11">
    <source>
        <dbReference type="SAM" id="Phobius"/>
    </source>
</evidence>
<dbReference type="Proteomes" id="UP000756921">
    <property type="component" value="Unassembled WGS sequence"/>
</dbReference>
<feature type="transmembrane region" description="Helical" evidence="11">
    <location>
        <begin position="633"/>
        <end position="654"/>
    </location>
</feature>
<evidence type="ECO:0000256" key="4">
    <source>
        <dbReference type="ARBA" id="ARBA00022989"/>
    </source>
</evidence>
<comment type="subcellular location">
    <subcellularLocation>
        <location evidence="1">Membrane</location>
        <topology evidence="1">Single-pass type I membrane protein</topology>
    </subcellularLocation>
</comment>
<evidence type="ECO:0000256" key="9">
    <source>
        <dbReference type="ARBA" id="ARBA00039865"/>
    </source>
</evidence>
<organism evidence="13 14">
    <name type="scientific">Paraphaeosphaeria minitans</name>
    <dbReference type="NCBI Taxonomy" id="565426"/>
    <lineage>
        <taxon>Eukaryota</taxon>
        <taxon>Fungi</taxon>
        <taxon>Dikarya</taxon>
        <taxon>Ascomycota</taxon>
        <taxon>Pezizomycotina</taxon>
        <taxon>Dothideomycetes</taxon>
        <taxon>Pleosporomycetidae</taxon>
        <taxon>Pleosporales</taxon>
        <taxon>Massarineae</taxon>
        <taxon>Didymosphaeriaceae</taxon>
        <taxon>Paraphaeosphaeria</taxon>
    </lineage>
</organism>
<protein>
    <recommendedName>
        <fullName evidence="9">Maintenance of telomere capping protein 6</fullName>
    </recommendedName>
</protein>
<sequence>MADSSLLYVPDSSAEDTLVQPWDEAFRTQRDVGLLVPINFHTVPLISLRAACFSTGFYEDTSFQKCFSNLLAVGLRRFVVDTYWDASRGEWSLCPAEIPPASAAGSSSSSTVPVPTFAASSTLGSTSAGVTATITAVEFRRRQDASSGSSSGSSSAPSSASISSSIGSSVSSFASASASSSPSSNVGSSTSSSAAATSSTPAAAPTQAPGEIIFQLGSYNCTSTMTFGYLTGIFNDFLAATSTTTDASFTYLLLNIHAAASWEHPDEPAQQPSDTQLPGAGHLISDVMKGNLSEEMYRPPKLASDRAHLNRSWNDVGDNNKPLEGYYTVDASHPNDPFTTDGWPTEAYVQFQQFFRLLAIFGTIDPQMAAYNTTLDADTIFPASTLSFQHNVLLASGNVSSGCLFDGSQTSLTPETNSSFALATVPSSLSVPPNPDLTTQLPEIANLTACGLSPFLNHSLTSDNATAATHPLPYAAFAHSYMWSWAPGEPLNATDPDSSGATGNRCAAAYTSGAYPGRWHVVDCRAPLKVACQDPASPYAWSVSDTTASYDGAGAACPGPATFSVPHTPLENAHLLSAAHSAAATAASSSSWPGGADSVLLNLNSMDVADCWVATSNGTCPYRAPSDTDETRIVVVPTVAAVIIFVCAALTFFVKCASNRREGRRGRRRRTVGGWEYEGVPS</sequence>
<evidence type="ECO:0000256" key="8">
    <source>
        <dbReference type="ARBA" id="ARBA00038159"/>
    </source>
</evidence>
<evidence type="ECO:0000256" key="10">
    <source>
        <dbReference type="SAM" id="MobiDB-lite"/>
    </source>
</evidence>
<keyword evidence="6" id="KW-0325">Glycoprotein</keyword>
<feature type="domain" description="MTC6 partial TIM-barrel" evidence="12">
    <location>
        <begin position="25"/>
        <end position="470"/>
    </location>
</feature>
<keyword evidence="14" id="KW-1185">Reference proteome</keyword>
<evidence type="ECO:0000256" key="7">
    <source>
        <dbReference type="ARBA" id="ARBA00037703"/>
    </source>
</evidence>
<evidence type="ECO:0000259" key="12">
    <source>
        <dbReference type="Pfam" id="PF25506"/>
    </source>
</evidence>
<evidence type="ECO:0000256" key="5">
    <source>
        <dbReference type="ARBA" id="ARBA00023136"/>
    </source>
</evidence>
<dbReference type="PANTHER" id="PTHR35518">
    <property type="entry name" value="MAINTENANCE OF TELOMOERE CAPPING"/>
    <property type="match status" value="1"/>
</dbReference>
<dbReference type="InterPro" id="IPR057530">
    <property type="entry name" value="TIM-barrel_MTC6"/>
</dbReference>
<evidence type="ECO:0000256" key="1">
    <source>
        <dbReference type="ARBA" id="ARBA00004479"/>
    </source>
</evidence>